<accession>A0AAV1RWW6</accession>
<keyword evidence="4" id="KW-0378">Hydrolase</keyword>
<dbReference type="InterPro" id="IPR033124">
    <property type="entry name" value="Ser_caboxypep_his_AS"/>
</dbReference>
<organism evidence="6 7">
    <name type="scientific">Dovyalis caffra</name>
    <dbReference type="NCBI Taxonomy" id="77055"/>
    <lineage>
        <taxon>Eukaryota</taxon>
        <taxon>Viridiplantae</taxon>
        <taxon>Streptophyta</taxon>
        <taxon>Embryophyta</taxon>
        <taxon>Tracheophyta</taxon>
        <taxon>Spermatophyta</taxon>
        <taxon>Magnoliopsida</taxon>
        <taxon>eudicotyledons</taxon>
        <taxon>Gunneridae</taxon>
        <taxon>Pentapetalae</taxon>
        <taxon>rosids</taxon>
        <taxon>fabids</taxon>
        <taxon>Malpighiales</taxon>
        <taxon>Salicaceae</taxon>
        <taxon>Flacourtieae</taxon>
        <taxon>Dovyalis</taxon>
    </lineage>
</organism>
<dbReference type="GO" id="GO:0004185">
    <property type="term" value="F:serine-type carboxypeptidase activity"/>
    <property type="evidence" value="ECO:0007669"/>
    <property type="project" value="InterPro"/>
</dbReference>
<dbReference type="Pfam" id="PF00450">
    <property type="entry name" value="Peptidase_S10"/>
    <property type="match status" value="1"/>
</dbReference>
<dbReference type="Proteomes" id="UP001314170">
    <property type="component" value="Unassembled WGS sequence"/>
</dbReference>
<dbReference type="PANTHER" id="PTHR11802:SF421">
    <property type="entry name" value="CARBOXYPEPTIDASE"/>
    <property type="match status" value="1"/>
</dbReference>
<dbReference type="SUPFAM" id="SSF53474">
    <property type="entry name" value="alpha/beta-Hydrolases"/>
    <property type="match status" value="1"/>
</dbReference>
<dbReference type="InterPro" id="IPR001563">
    <property type="entry name" value="Peptidase_S10"/>
</dbReference>
<evidence type="ECO:0000256" key="1">
    <source>
        <dbReference type="ARBA" id="ARBA00009431"/>
    </source>
</evidence>
<dbReference type="PROSITE" id="PS00560">
    <property type="entry name" value="CARBOXYPEPT_SER_HIS"/>
    <property type="match status" value="1"/>
</dbReference>
<dbReference type="GO" id="GO:0005773">
    <property type="term" value="C:vacuole"/>
    <property type="evidence" value="ECO:0007669"/>
    <property type="project" value="TreeGrafter"/>
</dbReference>
<dbReference type="EMBL" id="CAWUPB010001159">
    <property type="protein sequence ID" value="CAK7340281.1"/>
    <property type="molecule type" value="Genomic_DNA"/>
</dbReference>
<dbReference type="Gene3D" id="6.10.250.940">
    <property type="match status" value="1"/>
</dbReference>
<dbReference type="Gene3D" id="3.40.50.1820">
    <property type="entry name" value="alpha/beta hydrolase"/>
    <property type="match status" value="1"/>
</dbReference>
<comment type="caution">
    <text evidence="6">The sequence shown here is derived from an EMBL/GenBank/DDBJ whole genome shotgun (WGS) entry which is preliminary data.</text>
</comment>
<dbReference type="InterPro" id="IPR029058">
    <property type="entry name" value="AB_hydrolase_fold"/>
</dbReference>
<dbReference type="FunFam" id="3.40.50.11320:FF:000004">
    <property type="entry name" value="Carboxypeptidase"/>
    <property type="match status" value="1"/>
</dbReference>
<keyword evidence="2" id="KW-0121">Carboxypeptidase</keyword>
<evidence type="ECO:0000256" key="3">
    <source>
        <dbReference type="ARBA" id="ARBA00022670"/>
    </source>
</evidence>
<evidence type="ECO:0008006" key="8">
    <source>
        <dbReference type="Google" id="ProtNLM"/>
    </source>
</evidence>
<proteinExistence type="inferred from homology"/>
<keyword evidence="3" id="KW-0645">Protease</keyword>
<name>A0AAV1RWW6_9ROSI</name>
<dbReference type="PANTHER" id="PTHR11802">
    <property type="entry name" value="SERINE PROTEASE FAMILY S10 SERINE CARBOXYPEPTIDASE"/>
    <property type="match status" value="1"/>
</dbReference>
<keyword evidence="5" id="KW-0325">Glycoprotein</keyword>
<keyword evidence="7" id="KW-1185">Reference proteome</keyword>
<evidence type="ECO:0000256" key="5">
    <source>
        <dbReference type="ARBA" id="ARBA00023180"/>
    </source>
</evidence>
<evidence type="ECO:0000313" key="7">
    <source>
        <dbReference type="Proteomes" id="UP001314170"/>
    </source>
</evidence>
<dbReference type="GO" id="GO:0006508">
    <property type="term" value="P:proteolysis"/>
    <property type="evidence" value="ECO:0007669"/>
    <property type="project" value="UniProtKB-KW"/>
</dbReference>
<dbReference type="AlphaFoldDB" id="A0AAV1RWW6"/>
<comment type="similarity">
    <text evidence="1">Belongs to the peptidase S10 family.</text>
</comment>
<protein>
    <recommendedName>
        <fullName evidence="8">Serine carboxypeptidase-like 45</fullName>
    </recommendedName>
</protein>
<evidence type="ECO:0000256" key="4">
    <source>
        <dbReference type="ARBA" id="ARBA00022801"/>
    </source>
</evidence>
<sequence length="268" mass="29175">MEFSTDFNSEGDFYWSHGLISNPTYELLTTTCNTSQIWREYITGNTSVACSKVSDQLDAEIPDAINLYDVSSNVCLSSRGSLLGVPNHPLSPRFKFFPSDQSSLDALKQSKSGENIDLCVGEKIFRYLNRKDVQETLHATLVGVSQWSTCTSVANYDLGNLEIPTIDVVGLLVSSGIRVLVYSGDQDSVVPFTGSRTLVDGLAKKLGLNATVPYAAWFEEKQVGGWTEVYGDLLTFTTIRGGSHMAPFSSPGRSLALFAAFLSGKPLV</sequence>
<evidence type="ECO:0000313" key="6">
    <source>
        <dbReference type="EMBL" id="CAK7340281.1"/>
    </source>
</evidence>
<reference evidence="6 7" key="1">
    <citation type="submission" date="2024-01" db="EMBL/GenBank/DDBJ databases">
        <authorList>
            <person name="Waweru B."/>
        </authorList>
    </citation>
    <scope>NUCLEOTIDE SEQUENCE [LARGE SCALE GENOMIC DNA]</scope>
</reference>
<gene>
    <name evidence="6" type="ORF">DCAF_LOCUS15362</name>
</gene>
<evidence type="ECO:0000256" key="2">
    <source>
        <dbReference type="ARBA" id="ARBA00022645"/>
    </source>
</evidence>
<dbReference type="Gene3D" id="3.40.50.11320">
    <property type="match status" value="1"/>
</dbReference>